<dbReference type="NCBIfam" id="NF008425">
    <property type="entry name" value="PRK11259.1"/>
    <property type="match status" value="1"/>
</dbReference>
<evidence type="ECO:0000313" key="7">
    <source>
        <dbReference type="EMBL" id="AIC95984.1"/>
    </source>
</evidence>
<keyword evidence="5" id="KW-0472">Membrane</keyword>
<evidence type="ECO:0000256" key="5">
    <source>
        <dbReference type="SAM" id="Phobius"/>
    </source>
</evidence>
<keyword evidence="8" id="KW-1185">Reference proteome</keyword>
<dbReference type="InterPro" id="IPR036188">
    <property type="entry name" value="FAD/NAD-bd_sf"/>
</dbReference>
<dbReference type="OrthoDB" id="9794226at2"/>
<sequence length="377" mass="41890">MHNDVIIIGAGSMGMAAGYFLAKSGKRTLLLDAENPPHQRGSHHGETRMIRHAYAEGEQYVPFVRRAQSLWYELERESGKEIFLKTGVLSVGKETGSFIQETMKSAEHYELPLQMLNPRDLHNRFPGIYVPNESIGCFESESGVLKCEDSITAYKALAEHYGATLLTGCKVNGITLNDQEAQVHTVDETYTAHSVILSAGAWSGSLLDRIGLKLPLTPLRKTFAWFHADERIYGNDTFPAFAYETPNGLYYGFPSIEGAGLKVGRHDGGIPIHPDEQMAPFGTFAEDEADLRTFVHRHILNVGNLAYGKTCMYTMTPDDRFIIDRHPHYKNLYVAAGFSGHGFKFSSAVGQALSQLVCSGETEIDISAFSLNRFERE</sequence>
<dbReference type="PANTHER" id="PTHR10961:SF7">
    <property type="entry name" value="FAD DEPENDENT OXIDOREDUCTASE DOMAIN-CONTAINING PROTEIN"/>
    <property type="match status" value="1"/>
</dbReference>
<dbReference type="Pfam" id="PF01266">
    <property type="entry name" value="DAO"/>
    <property type="match status" value="1"/>
</dbReference>
<dbReference type="Gene3D" id="3.50.50.60">
    <property type="entry name" value="FAD/NAD(P)-binding domain"/>
    <property type="match status" value="1"/>
</dbReference>
<accession>A0A060M7D4</accession>
<organism evidence="7 8">
    <name type="scientific">Shouchella lehensis G1</name>
    <dbReference type="NCBI Taxonomy" id="1246626"/>
    <lineage>
        <taxon>Bacteria</taxon>
        <taxon>Bacillati</taxon>
        <taxon>Bacillota</taxon>
        <taxon>Bacilli</taxon>
        <taxon>Bacillales</taxon>
        <taxon>Bacillaceae</taxon>
        <taxon>Shouchella</taxon>
    </lineage>
</organism>
<keyword evidence="5" id="KW-0812">Transmembrane</keyword>
<keyword evidence="4" id="KW-0560">Oxidoreductase</keyword>
<evidence type="ECO:0000256" key="4">
    <source>
        <dbReference type="ARBA" id="ARBA00023002"/>
    </source>
</evidence>
<gene>
    <name evidence="7" type="ORF">BleG1_3437</name>
</gene>
<evidence type="ECO:0000256" key="1">
    <source>
        <dbReference type="ARBA" id="ARBA00001974"/>
    </source>
</evidence>
<dbReference type="PANTHER" id="PTHR10961">
    <property type="entry name" value="PEROXISOMAL SARCOSINE OXIDASE"/>
    <property type="match status" value="1"/>
</dbReference>
<evidence type="ECO:0000313" key="8">
    <source>
        <dbReference type="Proteomes" id="UP000027142"/>
    </source>
</evidence>
<dbReference type="InterPro" id="IPR045170">
    <property type="entry name" value="MTOX"/>
</dbReference>
<dbReference type="Proteomes" id="UP000027142">
    <property type="component" value="Chromosome"/>
</dbReference>
<protein>
    <submittedName>
        <fullName evidence="7">Monomeric sarcosine oxidase</fullName>
    </submittedName>
</protein>
<dbReference type="STRING" id="1246626.BleG1_3437"/>
<dbReference type="GO" id="GO:0005829">
    <property type="term" value="C:cytosol"/>
    <property type="evidence" value="ECO:0007669"/>
    <property type="project" value="TreeGrafter"/>
</dbReference>
<keyword evidence="5" id="KW-1133">Transmembrane helix</keyword>
<reference evidence="7 8" key="1">
    <citation type="journal article" date="2014" name="Gene">
        <title>A comparative genomic analysis of the alkalitolerant soil bacterium Bacillus lehensis G1.</title>
        <authorList>
            <person name="Noor Y.M."/>
            <person name="Samsulrizal N.H."/>
            <person name="Jema'on N.A."/>
            <person name="Low K.O."/>
            <person name="Ramli A.N."/>
            <person name="Alias N.I."/>
            <person name="Damis S.I."/>
            <person name="Fuzi S.F."/>
            <person name="Isa M.N."/>
            <person name="Murad A.M."/>
            <person name="Raih M.F."/>
            <person name="Bakar F.D."/>
            <person name="Najimudin N."/>
            <person name="Mahadi N.M."/>
            <person name="Illias R.M."/>
        </authorList>
    </citation>
    <scope>NUCLEOTIDE SEQUENCE [LARGE SCALE GENOMIC DNA]</scope>
    <source>
        <strain evidence="7 8">G1</strain>
    </source>
</reference>
<evidence type="ECO:0000259" key="6">
    <source>
        <dbReference type="Pfam" id="PF01266"/>
    </source>
</evidence>
<dbReference type="AlphaFoldDB" id="A0A060M7D4"/>
<dbReference type="EMBL" id="CP003923">
    <property type="protein sequence ID" value="AIC95984.1"/>
    <property type="molecule type" value="Genomic_DNA"/>
</dbReference>
<proteinExistence type="predicted"/>
<dbReference type="RefSeq" id="WP_038483537.1">
    <property type="nucleotide sequence ID" value="NZ_CP003923.1"/>
</dbReference>
<evidence type="ECO:0000256" key="3">
    <source>
        <dbReference type="ARBA" id="ARBA00022827"/>
    </source>
</evidence>
<dbReference type="InterPro" id="IPR006076">
    <property type="entry name" value="FAD-dep_OxRdtase"/>
</dbReference>
<keyword evidence="3" id="KW-0274">FAD</keyword>
<dbReference type="SUPFAM" id="SSF51905">
    <property type="entry name" value="FAD/NAD(P)-binding domain"/>
    <property type="match status" value="1"/>
</dbReference>
<evidence type="ECO:0000256" key="2">
    <source>
        <dbReference type="ARBA" id="ARBA00022630"/>
    </source>
</evidence>
<dbReference type="SUPFAM" id="SSF54373">
    <property type="entry name" value="FAD-linked reductases, C-terminal domain"/>
    <property type="match status" value="1"/>
</dbReference>
<dbReference type="HOGENOM" id="CLU_007884_2_1_9"/>
<dbReference type="GO" id="GO:0008115">
    <property type="term" value="F:sarcosine oxidase activity"/>
    <property type="evidence" value="ECO:0007669"/>
    <property type="project" value="TreeGrafter"/>
</dbReference>
<comment type="cofactor">
    <cofactor evidence="1">
        <name>FAD</name>
        <dbReference type="ChEBI" id="CHEBI:57692"/>
    </cofactor>
</comment>
<name>A0A060M7D4_9BACI</name>
<keyword evidence="2" id="KW-0285">Flavoprotein</keyword>
<dbReference type="eggNOG" id="COG0665">
    <property type="taxonomic scope" value="Bacteria"/>
</dbReference>
<dbReference type="PATRIC" id="fig|1246626.3.peg.3422"/>
<feature type="transmembrane region" description="Helical" evidence="5">
    <location>
        <begin position="6"/>
        <end position="22"/>
    </location>
</feature>
<dbReference type="GO" id="GO:0050660">
    <property type="term" value="F:flavin adenine dinucleotide binding"/>
    <property type="evidence" value="ECO:0007669"/>
    <property type="project" value="InterPro"/>
</dbReference>
<feature type="domain" description="FAD dependent oxidoreductase" evidence="6">
    <location>
        <begin position="4"/>
        <end position="356"/>
    </location>
</feature>
<dbReference type="KEGG" id="ble:BleG1_3437"/>
<dbReference type="Gene3D" id="3.30.9.10">
    <property type="entry name" value="D-Amino Acid Oxidase, subunit A, domain 2"/>
    <property type="match status" value="1"/>
</dbReference>